<keyword evidence="2" id="KW-1185">Reference proteome</keyword>
<evidence type="ECO:0000313" key="1">
    <source>
        <dbReference type="EMBL" id="QIW87832.1"/>
    </source>
</evidence>
<gene>
    <name evidence="1" type="ORF">Ab1vBOLIVR5_gp184c</name>
</gene>
<organism evidence="1 2">
    <name type="scientific">Agrobacterium phage OLIVR5</name>
    <dbReference type="NCBI Taxonomy" id="2723773"/>
    <lineage>
        <taxon>Viruses</taxon>
        <taxon>Duplodnaviria</taxon>
        <taxon>Heunggongvirae</taxon>
        <taxon>Uroviricota</taxon>
        <taxon>Caudoviricetes</taxon>
        <taxon>Pootjesviridae</taxon>
        <taxon>Heverleevirus</taxon>
        <taxon>Heverleevirus OLIVR5</taxon>
    </lineage>
</organism>
<accession>A0A858MSX2</accession>
<reference evidence="1 2" key="1">
    <citation type="submission" date="2020-03" db="EMBL/GenBank/DDBJ databases">
        <authorList>
            <person name="Holtappels D."/>
            <person name="Bomans J.P.J."/>
            <person name="Lavigne R."/>
            <person name="Wagemans J."/>
        </authorList>
    </citation>
    <scope>NUCLEOTIDE SEQUENCE [LARGE SCALE GENOMIC DNA]</scope>
    <source>
        <strain evidence="1 2">OLIVR5</strain>
    </source>
</reference>
<dbReference type="EMBL" id="MT234342">
    <property type="protein sequence ID" value="QIW87832.1"/>
    <property type="molecule type" value="Genomic_DNA"/>
</dbReference>
<evidence type="ECO:0000313" key="2">
    <source>
        <dbReference type="Proteomes" id="UP000671873"/>
    </source>
</evidence>
<proteinExistence type="predicted"/>
<sequence>MPILRNSLSDHGVYLKKNQTSFCEEYKPNDEKTFRKLHFSLMDYSYIKL</sequence>
<name>A0A858MSX2_9CAUD</name>
<dbReference type="Proteomes" id="UP000671873">
    <property type="component" value="Segment"/>
</dbReference>
<protein>
    <submittedName>
        <fullName evidence="1">Uncharacterized protein</fullName>
    </submittedName>
</protein>